<reference evidence="5 6" key="1">
    <citation type="submission" date="2019-03" db="EMBL/GenBank/DDBJ databases">
        <authorList>
            <person name="Gaulin E."/>
            <person name="Dumas B."/>
        </authorList>
    </citation>
    <scope>NUCLEOTIDE SEQUENCE [LARGE SCALE GENOMIC DNA]</scope>
    <source>
        <strain evidence="5">CBS 568.67</strain>
    </source>
</reference>
<dbReference type="GO" id="GO:0032797">
    <property type="term" value="C:SMN complex"/>
    <property type="evidence" value="ECO:0007669"/>
    <property type="project" value="TreeGrafter"/>
</dbReference>
<dbReference type="Pfam" id="PF00400">
    <property type="entry name" value="WD40"/>
    <property type="match status" value="4"/>
</dbReference>
<feature type="region of interest" description="Disordered" evidence="2">
    <location>
        <begin position="1188"/>
        <end position="1212"/>
    </location>
</feature>
<dbReference type="GO" id="GO:0003730">
    <property type="term" value="F:mRNA 3'-UTR binding"/>
    <property type="evidence" value="ECO:0007669"/>
    <property type="project" value="TreeGrafter"/>
</dbReference>
<dbReference type="OrthoDB" id="7326421at2759"/>
<dbReference type="InterPro" id="IPR001680">
    <property type="entry name" value="WD40_rpt"/>
</dbReference>
<dbReference type="PROSITE" id="PS50294">
    <property type="entry name" value="WD_REPEATS_REGION"/>
    <property type="match status" value="2"/>
</dbReference>
<feature type="domain" description="Gem-associated protein 5 TPR" evidence="3">
    <location>
        <begin position="722"/>
        <end position="893"/>
    </location>
</feature>
<name>A0A485KVZ1_9STRA</name>
<sequence>MATSDALFLPSANWYCSQLGAWGEPLDGSNEYYFAFGCKARVALYKVEKMSENALSQPTFVADVGRGKHDKKVTSVTFIHSAQNELLLVCAGEEGSVQIWNVATLELLEQHRKHKTEVMAISCKDNNTIVAGDRNGTISVWQRNTGSIALHVPIAGDCIYCLAVCPQRPQDVAIGFRSGKLILVDHTTGDILTRFKGHDEEIHAVRWRPNSDVPTLGSSSRDKKIRVWQGDALLHEWSLPRPKKNISTHQLGRLWLTFTWIPSSNYGIVCSSITGDMLRFEWTPKQKKASTPTLFKQNHTRLVFNIAPLVCSRTSVWLLSISMDREVRLTSLQSMACHAKLVGLGGHVYALRHDPLTRALAAGIGDQSIRVIDVVTGGSEMLWKGLQSKITALCWHPLVPSLLAYGTEEGHVGVYNTKSQEHTRFKTFHGAMVRQVAWFVASLGKDNDTATNWMKNLEEIEAGHVDVDDTTSSVVPATVCELWSCDVNGGLMASNPDLPDALSVNLNKRMDMTHATCFGWTLLSSHNHILAVGTPEGTVQVYESSSGRERIMWKAAHTYFDHAKPVTAIAWTGTTLATASNDATVCVYHMEASGKYLPMRHCLTGHAGGITSLEWSPSGDYLASASIDATVQVWHVGQVPSRGFNFRGHVGRVLAVTWLDDATLASGGEGQSIRRWQFAKQPFSTPPKPKTVDESPAATPKKKEKAAQTMFHHAPDTDVTPLAAFLSTEQAQFEADGDFDAAARLLILQGRIGDALRLVSRHGKLSPTWLAYAPLAGMDVWRDYTRLYAGQCRDKKDCRDAAMAFLSIGEVYAAVECLVKGQMWHEALSLIELRCAPSDPIHEETALLYATHLQKQEKWSAAGRQFRSLAKHDQAIACFLRDDDTLEDALNLMNFESHAVQTYVDLATRALLHDQFMIVEKVITALPKDSAEAFLLQVYLYYIDGEPQPHHTLSWSSPTTGLLWSHLQYPTVLADLPPLLKDKLNASMGAFKTLWSQLIPYIQAMGSVDAVEDALSGDLDTRFTTLMQAKPVHYRIVKSLCHMGVDLVQEYFIGAFETWSACVAFVAQSTDENESTLLHVLSLVFPCGVDTTFPHVGELASEAQCSADLWAMFFLHQCIGFSRMLRAATVGDDHEARQDTLLYLIQWINRLLPTPIMKERSEAVTRAAQTAMNDLSLLYHQLLDKEANDEEPVDVEATAAEATTTTTNDPTT</sequence>
<dbReference type="SMART" id="SM00320">
    <property type="entry name" value="WD40"/>
    <property type="match status" value="10"/>
</dbReference>
<evidence type="ECO:0000256" key="1">
    <source>
        <dbReference type="PROSITE-ProRule" id="PRU00221"/>
    </source>
</evidence>
<evidence type="ECO:0000256" key="2">
    <source>
        <dbReference type="SAM" id="MobiDB-lite"/>
    </source>
</evidence>
<dbReference type="InterPro" id="IPR056421">
    <property type="entry name" value="TPR_GEMI5"/>
</dbReference>
<evidence type="ECO:0000313" key="5">
    <source>
        <dbReference type="EMBL" id="VFT88678.1"/>
    </source>
</evidence>
<dbReference type="PANTHER" id="PTHR46362:SF1">
    <property type="entry name" value="GEM-ASSOCIATED PROTEIN 5"/>
    <property type="match status" value="1"/>
</dbReference>
<keyword evidence="6" id="KW-1185">Reference proteome</keyword>
<organism evidence="5 6">
    <name type="scientific">Aphanomyces stellatus</name>
    <dbReference type="NCBI Taxonomy" id="120398"/>
    <lineage>
        <taxon>Eukaryota</taxon>
        <taxon>Sar</taxon>
        <taxon>Stramenopiles</taxon>
        <taxon>Oomycota</taxon>
        <taxon>Saprolegniomycetes</taxon>
        <taxon>Saprolegniales</taxon>
        <taxon>Verrucalvaceae</taxon>
        <taxon>Aphanomyces</taxon>
    </lineage>
</organism>
<dbReference type="GO" id="GO:0005634">
    <property type="term" value="C:nucleus"/>
    <property type="evidence" value="ECO:0007669"/>
    <property type="project" value="TreeGrafter"/>
</dbReference>
<dbReference type="Pfam" id="PF23774">
    <property type="entry name" value="TPR_GEMI5"/>
    <property type="match status" value="1"/>
</dbReference>
<dbReference type="EMBL" id="CAADRA010005335">
    <property type="protein sequence ID" value="VFT88678.1"/>
    <property type="molecule type" value="Genomic_DNA"/>
</dbReference>
<dbReference type="PANTHER" id="PTHR46362">
    <property type="entry name" value="GEM-ASSOCIATED PROTEIN 5"/>
    <property type="match status" value="1"/>
</dbReference>
<dbReference type="InterPro" id="IPR015943">
    <property type="entry name" value="WD40/YVTN_repeat-like_dom_sf"/>
</dbReference>
<dbReference type="Proteomes" id="UP000332933">
    <property type="component" value="Unassembled WGS sequence"/>
</dbReference>
<dbReference type="InterPro" id="IPR052640">
    <property type="entry name" value="Gemin-5"/>
</dbReference>
<dbReference type="PROSITE" id="PS50082">
    <property type="entry name" value="WD_REPEATS_2"/>
    <property type="match status" value="3"/>
</dbReference>
<evidence type="ECO:0000313" key="4">
    <source>
        <dbReference type="EMBL" id="KAF0697513.1"/>
    </source>
</evidence>
<protein>
    <submittedName>
        <fullName evidence="5">Aste57867_11823 protein</fullName>
    </submittedName>
</protein>
<reference evidence="4" key="2">
    <citation type="submission" date="2019-06" db="EMBL/GenBank/DDBJ databases">
        <title>Genomics analysis of Aphanomyces spp. identifies a new class of oomycete effector associated with host adaptation.</title>
        <authorList>
            <person name="Gaulin E."/>
        </authorList>
    </citation>
    <scope>NUCLEOTIDE SEQUENCE</scope>
    <source>
        <strain evidence="4">CBS 578.67</strain>
    </source>
</reference>
<feature type="compositionally biased region" description="Low complexity" evidence="2">
    <location>
        <begin position="1195"/>
        <end position="1212"/>
    </location>
</feature>
<feature type="repeat" description="WD" evidence="1">
    <location>
        <begin position="195"/>
        <end position="229"/>
    </location>
</feature>
<keyword evidence="1" id="KW-0853">WD repeat</keyword>
<dbReference type="SUPFAM" id="SSF50978">
    <property type="entry name" value="WD40 repeat-like"/>
    <property type="match status" value="2"/>
</dbReference>
<proteinExistence type="predicted"/>
<dbReference type="InterPro" id="IPR036322">
    <property type="entry name" value="WD40_repeat_dom_sf"/>
</dbReference>
<dbReference type="GO" id="GO:0000387">
    <property type="term" value="P:spliceosomal snRNP assembly"/>
    <property type="evidence" value="ECO:0007669"/>
    <property type="project" value="TreeGrafter"/>
</dbReference>
<dbReference type="Gene3D" id="2.130.10.10">
    <property type="entry name" value="YVTN repeat-like/Quinoprotein amine dehydrogenase"/>
    <property type="match status" value="2"/>
</dbReference>
<evidence type="ECO:0000313" key="6">
    <source>
        <dbReference type="Proteomes" id="UP000332933"/>
    </source>
</evidence>
<gene>
    <name evidence="5" type="primary">Aste57867_11823</name>
    <name evidence="4" type="ORF">As57867_011778</name>
    <name evidence="5" type="ORF">ASTE57867_11823</name>
</gene>
<feature type="repeat" description="WD" evidence="1">
    <location>
        <begin position="603"/>
        <end position="636"/>
    </location>
</feature>
<dbReference type="AlphaFoldDB" id="A0A485KVZ1"/>
<evidence type="ECO:0000259" key="3">
    <source>
        <dbReference type="Pfam" id="PF23774"/>
    </source>
</evidence>
<accession>A0A485KVZ1</accession>
<dbReference type="EMBL" id="VJMH01005314">
    <property type="protein sequence ID" value="KAF0697513.1"/>
    <property type="molecule type" value="Genomic_DNA"/>
</dbReference>
<feature type="repeat" description="WD" evidence="1">
    <location>
        <begin position="66"/>
        <end position="110"/>
    </location>
</feature>
<feature type="region of interest" description="Disordered" evidence="2">
    <location>
        <begin position="679"/>
        <end position="703"/>
    </location>
</feature>